<feature type="transmembrane region" description="Helical" evidence="8">
    <location>
        <begin position="38"/>
        <end position="61"/>
    </location>
</feature>
<feature type="transmembrane region" description="Helical" evidence="8">
    <location>
        <begin position="102"/>
        <end position="120"/>
    </location>
</feature>
<dbReference type="EMBL" id="WMEQ01000001">
    <property type="protein sequence ID" value="MYL32305.1"/>
    <property type="molecule type" value="Genomic_DNA"/>
</dbReference>
<evidence type="ECO:0000313" key="10">
    <source>
        <dbReference type="EMBL" id="MYL32305.1"/>
    </source>
</evidence>
<dbReference type="AlphaFoldDB" id="A0A6I4ZPW0"/>
<gene>
    <name evidence="10" type="ORF">GLW05_01625</name>
</gene>
<evidence type="ECO:0000256" key="8">
    <source>
        <dbReference type="SAM" id="Phobius"/>
    </source>
</evidence>
<accession>A0A6I4ZPW0</accession>
<keyword evidence="6 8" id="KW-1133">Transmembrane helix</keyword>
<feature type="domain" description="Major facilitator superfamily (MFS) profile" evidence="9">
    <location>
        <begin position="7"/>
        <end position="377"/>
    </location>
</feature>
<evidence type="ECO:0000256" key="2">
    <source>
        <dbReference type="ARBA" id="ARBA00008335"/>
    </source>
</evidence>
<comment type="similarity">
    <text evidence="2">Belongs to the major facilitator superfamily.</text>
</comment>
<dbReference type="Pfam" id="PF07690">
    <property type="entry name" value="MFS_1"/>
    <property type="match status" value="1"/>
</dbReference>
<feature type="transmembrane region" description="Helical" evidence="8">
    <location>
        <begin position="163"/>
        <end position="183"/>
    </location>
</feature>
<dbReference type="GO" id="GO:0005886">
    <property type="term" value="C:plasma membrane"/>
    <property type="evidence" value="ECO:0007669"/>
    <property type="project" value="UniProtKB-SubCell"/>
</dbReference>
<feature type="transmembrane region" description="Helical" evidence="8">
    <location>
        <begin position="129"/>
        <end position="151"/>
    </location>
</feature>
<evidence type="ECO:0000259" key="9">
    <source>
        <dbReference type="PROSITE" id="PS50850"/>
    </source>
</evidence>
<feature type="transmembrane region" description="Helical" evidence="8">
    <location>
        <begin position="331"/>
        <end position="350"/>
    </location>
</feature>
<dbReference type="GO" id="GO:0022857">
    <property type="term" value="F:transmembrane transporter activity"/>
    <property type="evidence" value="ECO:0007669"/>
    <property type="project" value="InterPro"/>
</dbReference>
<keyword evidence="5 8" id="KW-0812">Transmembrane</keyword>
<dbReference type="InterPro" id="IPR036259">
    <property type="entry name" value="MFS_trans_sf"/>
</dbReference>
<evidence type="ECO:0000256" key="6">
    <source>
        <dbReference type="ARBA" id="ARBA00022989"/>
    </source>
</evidence>
<keyword evidence="7 8" id="KW-0472">Membrane</keyword>
<feature type="transmembrane region" description="Helical" evidence="8">
    <location>
        <begin position="240"/>
        <end position="260"/>
    </location>
</feature>
<dbReference type="RefSeq" id="WP_160847607.1">
    <property type="nucleotide sequence ID" value="NZ_WMEQ01000001.1"/>
</dbReference>
<dbReference type="InterPro" id="IPR011701">
    <property type="entry name" value="MFS"/>
</dbReference>
<evidence type="ECO:0000256" key="4">
    <source>
        <dbReference type="ARBA" id="ARBA00022475"/>
    </source>
</evidence>
<evidence type="ECO:0000256" key="7">
    <source>
        <dbReference type="ARBA" id="ARBA00023136"/>
    </source>
</evidence>
<keyword evidence="4" id="KW-1003">Cell membrane</keyword>
<dbReference type="PANTHER" id="PTHR43271:SF2">
    <property type="entry name" value="BLL2771 PROTEIN"/>
    <property type="match status" value="1"/>
</dbReference>
<dbReference type="OrthoDB" id="9781156at2"/>
<keyword evidence="3" id="KW-0813">Transport</keyword>
<reference evidence="10 11" key="1">
    <citation type="submission" date="2019-11" db="EMBL/GenBank/DDBJ databases">
        <title>Genome sequences of 17 halophilic strains isolated from different environments.</title>
        <authorList>
            <person name="Furrow R.E."/>
        </authorList>
    </citation>
    <scope>NUCLEOTIDE SEQUENCE [LARGE SCALE GENOMIC DNA]</scope>
    <source>
        <strain evidence="10 11">22514_16_FS</strain>
    </source>
</reference>
<comment type="caution">
    <text evidence="10">The sequence shown here is derived from an EMBL/GenBank/DDBJ whole genome shotgun (WGS) entry which is preliminary data.</text>
</comment>
<evidence type="ECO:0000313" key="11">
    <source>
        <dbReference type="Proteomes" id="UP000468638"/>
    </source>
</evidence>
<sequence length="400" mass="44259">MHRQTWMALALVITGIFIASNLYTMLPLQPQLAEHFGISITTASLASTFFIFPYAVGLFFFGILADQIPHKRLLIFGMISLVVISMLIGFAPNFWIFLAMRAIQGVMAASFAPTAFAYTFEHFQGQQQAFIIAMINTGFLFAGIFGQILSVALTDVGDSYKTVFFGFSLIYFLCFLAMSITLYTSTMKKKKIVFSLSPILSFFQCRPLQKLYAISFFLLMAVMLFYGSFELFMYEASMNLPFSLQTFRFIGLIGIIPAFFAGTLQKQLGPRVVLSVFLMLMALGITIPLFTISIWTLLMASIFLIASTALTIPMVILLIGQFASHARASAVSIYSFTLLTGASIGSIVAAWVPFTIVLAGVALLFASLSLLSLTIQKPSIFIESQQQQKMKQIGGQLRNK</sequence>
<dbReference type="PANTHER" id="PTHR43271">
    <property type="entry name" value="BLL2771 PROTEIN"/>
    <property type="match status" value="1"/>
</dbReference>
<dbReference type="Gene3D" id="1.20.1250.20">
    <property type="entry name" value="MFS general substrate transporter like domains"/>
    <property type="match status" value="1"/>
</dbReference>
<feature type="transmembrane region" description="Helical" evidence="8">
    <location>
        <begin position="272"/>
        <end position="292"/>
    </location>
</feature>
<name>A0A6I4ZPW0_9BACI</name>
<evidence type="ECO:0000256" key="3">
    <source>
        <dbReference type="ARBA" id="ARBA00022448"/>
    </source>
</evidence>
<feature type="transmembrane region" description="Helical" evidence="8">
    <location>
        <begin position="73"/>
        <end position="96"/>
    </location>
</feature>
<feature type="transmembrane region" description="Helical" evidence="8">
    <location>
        <begin position="298"/>
        <end position="319"/>
    </location>
</feature>
<evidence type="ECO:0000256" key="5">
    <source>
        <dbReference type="ARBA" id="ARBA00022692"/>
    </source>
</evidence>
<organism evidence="10 11">
    <name type="scientific">Pontibacillus yanchengensis</name>
    <dbReference type="NCBI Taxonomy" id="462910"/>
    <lineage>
        <taxon>Bacteria</taxon>
        <taxon>Bacillati</taxon>
        <taxon>Bacillota</taxon>
        <taxon>Bacilli</taxon>
        <taxon>Bacillales</taxon>
        <taxon>Bacillaceae</taxon>
        <taxon>Pontibacillus</taxon>
    </lineage>
</organism>
<dbReference type="CDD" id="cd17324">
    <property type="entry name" value="MFS_NepI_like"/>
    <property type="match status" value="1"/>
</dbReference>
<dbReference type="Proteomes" id="UP000468638">
    <property type="component" value="Unassembled WGS sequence"/>
</dbReference>
<feature type="transmembrane region" description="Helical" evidence="8">
    <location>
        <begin position="356"/>
        <end position="375"/>
    </location>
</feature>
<dbReference type="InterPro" id="IPR020846">
    <property type="entry name" value="MFS_dom"/>
</dbReference>
<dbReference type="SUPFAM" id="SSF103473">
    <property type="entry name" value="MFS general substrate transporter"/>
    <property type="match status" value="1"/>
</dbReference>
<dbReference type="PROSITE" id="PS50850">
    <property type="entry name" value="MFS"/>
    <property type="match status" value="1"/>
</dbReference>
<proteinExistence type="inferred from homology"/>
<protein>
    <submittedName>
        <fullName evidence="10">MFS transporter</fullName>
    </submittedName>
</protein>
<feature type="transmembrane region" description="Helical" evidence="8">
    <location>
        <begin position="7"/>
        <end position="26"/>
    </location>
</feature>
<comment type="subcellular location">
    <subcellularLocation>
        <location evidence="1">Cell membrane</location>
        <topology evidence="1">Multi-pass membrane protein</topology>
    </subcellularLocation>
</comment>
<feature type="transmembrane region" description="Helical" evidence="8">
    <location>
        <begin position="211"/>
        <end position="234"/>
    </location>
</feature>
<evidence type="ECO:0000256" key="1">
    <source>
        <dbReference type="ARBA" id="ARBA00004651"/>
    </source>
</evidence>